<dbReference type="EMBL" id="JAPUFD010000001">
    <property type="protein sequence ID" value="MDI1485382.1"/>
    <property type="molecule type" value="Genomic_DNA"/>
</dbReference>
<proteinExistence type="predicted"/>
<feature type="region of interest" description="Disordered" evidence="1">
    <location>
        <begin position="1"/>
        <end position="22"/>
    </location>
</feature>
<feature type="region of interest" description="Disordered" evidence="1">
    <location>
        <begin position="220"/>
        <end position="244"/>
    </location>
</feature>
<name>A0AA43QF14_9LECA</name>
<evidence type="ECO:0000313" key="2">
    <source>
        <dbReference type="EMBL" id="MDI1485382.1"/>
    </source>
</evidence>
<reference evidence="2" key="1">
    <citation type="journal article" date="2023" name="Genome Biol. Evol.">
        <title>First Whole Genome Sequence and Flow Cytometry Genome Size Data for the Lichen-Forming Fungus Ramalina farinacea (Ascomycota).</title>
        <authorList>
            <person name="Llewellyn T."/>
            <person name="Mian S."/>
            <person name="Hill R."/>
            <person name="Leitch I.J."/>
            <person name="Gaya E."/>
        </authorList>
    </citation>
    <scope>NUCLEOTIDE SEQUENCE</scope>
    <source>
        <strain evidence="2">LIQ254RAFAR</strain>
    </source>
</reference>
<keyword evidence="3" id="KW-1185">Reference proteome</keyword>
<dbReference type="Proteomes" id="UP001161017">
    <property type="component" value="Unassembled WGS sequence"/>
</dbReference>
<organism evidence="2 3">
    <name type="scientific">Ramalina farinacea</name>
    <dbReference type="NCBI Taxonomy" id="258253"/>
    <lineage>
        <taxon>Eukaryota</taxon>
        <taxon>Fungi</taxon>
        <taxon>Dikarya</taxon>
        <taxon>Ascomycota</taxon>
        <taxon>Pezizomycotina</taxon>
        <taxon>Lecanoromycetes</taxon>
        <taxon>OSLEUM clade</taxon>
        <taxon>Lecanoromycetidae</taxon>
        <taxon>Lecanorales</taxon>
        <taxon>Lecanorineae</taxon>
        <taxon>Ramalinaceae</taxon>
        <taxon>Ramalina</taxon>
    </lineage>
</organism>
<evidence type="ECO:0000256" key="1">
    <source>
        <dbReference type="SAM" id="MobiDB-lite"/>
    </source>
</evidence>
<accession>A0AA43QF14</accession>
<sequence>MSKARRLSTHSAPKSSQRRSISRRLVIGEPAEFRRVCVSPVPRLPAFRPIQLSIYTPGNELPKLPIFSDDPEDDDDIPVVSEVPRPPQALMRVRSDTLPVRTVSNFSIPRKPLASRQSSVDVPQRNVDSEMAIAEPMWRPRTSSLYHIRPRRVGSANSLSSRSNQDFVEMLNAPLPPLPRLPALSVTPMDPFAELSSSIVRRASDQSKRLQTHLQEREQIDVRSPDCSTIAEERSPISPSSPMITQPEPVFTPANMPVSEPAPQGLAITTPTLAQGIITTTQFTQSHDFITSTVPGAPAESRSASAIPFASRSSEDNFHRYKSSSGSSTLINLDTANTTPEIATAMTCEALSKPIITTTVIALHEKPSVGQKLSQWLARSNKNVSKESLRSTPDLFGSRQGIERSDSEMSDRSWFDNRDSGVFEVKDVVGGSNRDRSATVGTTSTFAPDDREASLEVEKFPIPDAASLGVSGGVGVAM</sequence>
<comment type="caution">
    <text evidence="2">The sequence shown here is derived from an EMBL/GenBank/DDBJ whole genome shotgun (WGS) entry which is preliminary data.</text>
</comment>
<gene>
    <name evidence="2" type="ORF">OHK93_000519</name>
</gene>
<feature type="region of interest" description="Disordered" evidence="1">
    <location>
        <begin position="382"/>
        <end position="413"/>
    </location>
</feature>
<feature type="region of interest" description="Disordered" evidence="1">
    <location>
        <begin position="433"/>
        <end position="453"/>
    </location>
</feature>
<evidence type="ECO:0000313" key="3">
    <source>
        <dbReference type="Proteomes" id="UP001161017"/>
    </source>
</evidence>
<feature type="compositionally biased region" description="Basic and acidic residues" evidence="1">
    <location>
        <begin position="401"/>
        <end position="413"/>
    </location>
</feature>
<protein>
    <submittedName>
        <fullName evidence="2">Uncharacterized protein</fullName>
    </submittedName>
</protein>
<dbReference type="AlphaFoldDB" id="A0AA43QF14"/>